<evidence type="ECO:0000256" key="5">
    <source>
        <dbReference type="ARBA" id="ARBA00022695"/>
    </source>
</evidence>
<dbReference type="Pfam" id="PF01612">
    <property type="entry name" value="DNA_pol_A_exo1"/>
    <property type="match status" value="1"/>
</dbReference>
<dbReference type="InterPro" id="IPR019760">
    <property type="entry name" value="DNA-dir_DNA_pol_A_CS"/>
</dbReference>
<dbReference type="GO" id="GO:0003887">
    <property type="term" value="F:DNA-directed DNA polymerase activity"/>
    <property type="evidence" value="ECO:0007669"/>
    <property type="project" value="UniProtKB-KW"/>
</dbReference>
<dbReference type="Gene3D" id="1.10.150.20">
    <property type="entry name" value="5' to 3' exonuclease, C-terminal subdomain"/>
    <property type="match status" value="1"/>
</dbReference>
<protein>
    <recommendedName>
        <fullName evidence="3">DNA polymerase I</fullName>
        <ecNumber evidence="2">2.7.7.7</ecNumber>
    </recommendedName>
</protein>
<dbReference type="PROSITE" id="PS00447">
    <property type="entry name" value="DNA_POLYMERASE_A"/>
    <property type="match status" value="1"/>
</dbReference>
<dbReference type="PANTHER" id="PTHR10133">
    <property type="entry name" value="DNA POLYMERASE I"/>
    <property type="match status" value="1"/>
</dbReference>
<dbReference type="InterPro" id="IPR044894">
    <property type="entry name" value="TubC_N_sf"/>
</dbReference>
<evidence type="ECO:0000256" key="1">
    <source>
        <dbReference type="ARBA" id="ARBA00007705"/>
    </source>
</evidence>
<dbReference type="Proteomes" id="UP000287224">
    <property type="component" value="Unassembled WGS sequence"/>
</dbReference>
<keyword evidence="6" id="KW-0235">DNA replication</keyword>
<dbReference type="FunFam" id="1.10.150.20:FF:000002">
    <property type="entry name" value="DNA polymerase I"/>
    <property type="match status" value="1"/>
</dbReference>
<feature type="coiled-coil region" evidence="10">
    <location>
        <begin position="350"/>
        <end position="377"/>
    </location>
</feature>
<dbReference type="PRINTS" id="PR00868">
    <property type="entry name" value="DNAPOLI"/>
</dbReference>
<dbReference type="OrthoDB" id="4053at2"/>
<dbReference type="Gene3D" id="3.30.70.370">
    <property type="match status" value="1"/>
</dbReference>
<keyword evidence="10" id="KW-0175">Coiled coil</keyword>
<dbReference type="SMART" id="SM00482">
    <property type="entry name" value="POLAc"/>
    <property type="match status" value="1"/>
</dbReference>
<organism evidence="12 13">
    <name type="scientific">Dictyobacter aurantiacus</name>
    <dbReference type="NCBI Taxonomy" id="1936993"/>
    <lineage>
        <taxon>Bacteria</taxon>
        <taxon>Bacillati</taxon>
        <taxon>Chloroflexota</taxon>
        <taxon>Ktedonobacteria</taxon>
        <taxon>Ktedonobacterales</taxon>
        <taxon>Dictyobacteraceae</taxon>
        <taxon>Dictyobacter</taxon>
    </lineage>
</organism>
<dbReference type="GO" id="GO:0006261">
    <property type="term" value="P:DNA-templated DNA replication"/>
    <property type="evidence" value="ECO:0007669"/>
    <property type="project" value="InterPro"/>
</dbReference>
<dbReference type="PANTHER" id="PTHR10133:SF27">
    <property type="entry name" value="DNA POLYMERASE NU"/>
    <property type="match status" value="1"/>
</dbReference>
<dbReference type="RefSeq" id="WP_126597100.1">
    <property type="nucleotide sequence ID" value="NZ_BIFQ01000001.1"/>
</dbReference>
<dbReference type="Gene3D" id="1.20.1060.10">
    <property type="entry name" value="Taq DNA Polymerase, Chain T, domain 4"/>
    <property type="match status" value="1"/>
</dbReference>
<dbReference type="Pfam" id="PF00476">
    <property type="entry name" value="DNA_pol_A"/>
    <property type="match status" value="1"/>
</dbReference>
<keyword evidence="7" id="KW-0239">DNA-directed DNA polymerase</keyword>
<accession>A0A401ZHF8</accession>
<dbReference type="GO" id="GO:0008408">
    <property type="term" value="F:3'-5' exonuclease activity"/>
    <property type="evidence" value="ECO:0007669"/>
    <property type="project" value="InterPro"/>
</dbReference>
<name>A0A401ZHF8_9CHLR</name>
<sequence>MNAMELVQILEERNIFLSCEGDRLHARAVKGALTPELQAEIKAQKPALLALLSAPPSIDAACTVCGCPCDWYSDEGTPFCDRHRREASLLQCAASPSLRLVTSAAFFLHEVAEIAEEFCTLSGPIALDLETTGLNAQSDKVVSILLGTLGQVYMLDMRPYYQLSEERQQQWKRGLQELFTRLSDVTWIGHNLKFDWKFLSAQFDLRLSHIYDTMLAEQLIRSVGLSDNDVSVGLKATAARYHLPVEKEQRAWFPGLDRRETEWNAPFPERQLRYMVQDIEAPYQVYQRQQEALYKLDLVRVIQLEMQALSALAAMEMRGVLIDQAQWRAILAQKYARQQRLEQEITATLGQALQRVYDRYQQALQQEERRLVNLYQQEGRQSMTWPAFRKKALDAWKQEHPQPPRPPQRAQGEPAIKLSSTVQLQASLCALGIPCTSTKESALEPYAAQYPLVASLLQWKKLQKFSSAFGENILAMIGPDGRLRGDFAQIGAVSGRIICSKPNLQQMPAHEHREDENIRRCFIASPGYQLLKADLSNIELRILAEVSRDATMLRFFAEGKDLHAETAKLMFGLPADANTKALMYKEQVSMRDVAKTINFGLAYGMGAQGLASRVGVPVDMARGLMDTYFSTYAGVARWLRQTAQHSMKQGYAVTLGGRKRFFPTQFADRATRGNVERAAKNHPIQGTNADILKRALTLLYETLPEGVCVLLTVHDEIVLECPEAFVEAATEHLKKAMVQACRDYLHIVSIPDPDVLVDTYWRKD</sequence>
<keyword evidence="4" id="KW-0808">Transferase</keyword>
<keyword evidence="13" id="KW-1185">Reference proteome</keyword>
<evidence type="ECO:0000256" key="9">
    <source>
        <dbReference type="ARBA" id="ARBA00049244"/>
    </source>
</evidence>
<dbReference type="InterPro" id="IPR041464">
    <property type="entry name" value="TubC_N"/>
</dbReference>
<comment type="catalytic activity">
    <reaction evidence="9">
        <text>DNA(n) + a 2'-deoxyribonucleoside 5'-triphosphate = DNA(n+1) + diphosphate</text>
        <dbReference type="Rhea" id="RHEA:22508"/>
        <dbReference type="Rhea" id="RHEA-COMP:17339"/>
        <dbReference type="Rhea" id="RHEA-COMP:17340"/>
        <dbReference type="ChEBI" id="CHEBI:33019"/>
        <dbReference type="ChEBI" id="CHEBI:61560"/>
        <dbReference type="ChEBI" id="CHEBI:173112"/>
        <dbReference type="EC" id="2.7.7.7"/>
    </reaction>
</comment>
<dbReference type="SUPFAM" id="SSF53098">
    <property type="entry name" value="Ribonuclease H-like"/>
    <property type="match status" value="1"/>
</dbReference>
<dbReference type="InterPro" id="IPR043502">
    <property type="entry name" value="DNA/RNA_pol_sf"/>
</dbReference>
<evidence type="ECO:0000256" key="7">
    <source>
        <dbReference type="ARBA" id="ARBA00022932"/>
    </source>
</evidence>
<feature type="domain" description="DNA-directed DNA polymerase family A palm" evidence="11">
    <location>
        <begin position="515"/>
        <end position="725"/>
    </location>
</feature>
<dbReference type="InterPro" id="IPR001098">
    <property type="entry name" value="DNA-dir_DNA_pol_A_palm_dom"/>
</dbReference>
<evidence type="ECO:0000313" key="12">
    <source>
        <dbReference type="EMBL" id="GCE06128.1"/>
    </source>
</evidence>
<evidence type="ECO:0000313" key="13">
    <source>
        <dbReference type="Proteomes" id="UP000287224"/>
    </source>
</evidence>
<evidence type="ECO:0000256" key="2">
    <source>
        <dbReference type="ARBA" id="ARBA00012417"/>
    </source>
</evidence>
<proteinExistence type="inferred from homology"/>
<dbReference type="SUPFAM" id="SSF56672">
    <property type="entry name" value="DNA/RNA polymerases"/>
    <property type="match status" value="1"/>
</dbReference>
<evidence type="ECO:0000256" key="4">
    <source>
        <dbReference type="ARBA" id="ARBA00022679"/>
    </source>
</evidence>
<comment type="caution">
    <text evidence="12">The sequence shown here is derived from an EMBL/GenBank/DDBJ whole genome shotgun (WGS) entry which is preliminary data.</text>
</comment>
<dbReference type="Gene3D" id="1.10.10.1830">
    <property type="entry name" value="Non-ribosomal peptide synthase, adenylation domain"/>
    <property type="match status" value="1"/>
</dbReference>
<evidence type="ECO:0000256" key="3">
    <source>
        <dbReference type="ARBA" id="ARBA00020311"/>
    </source>
</evidence>
<keyword evidence="8" id="KW-0238">DNA-binding</keyword>
<dbReference type="InterPro" id="IPR012337">
    <property type="entry name" value="RNaseH-like_sf"/>
</dbReference>
<dbReference type="InterPro" id="IPR002298">
    <property type="entry name" value="DNA_polymerase_A"/>
</dbReference>
<gene>
    <name evidence="12" type="ORF">KDAU_34570</name>
</gene>
<reference evidence="13" key="1">
    <citation type="submission" date="2018-12" db="EMBL/GenBank/DDBJ databases">
        <title>Tengunoibacter tsumagoiensis gen. nov., sp. nov., Dictyobacter kobayashii sp. nov., D. alpinus sp. nov., and D. joshuensis sp. nov. and description of Dictyobacteraceae fam. nov. within the order Ktedonobacterales isolated from Tengu-no-mugimeshi.</title>
        <authorList>
            <person name="Wang C.M."/>
            <person name="Zheng Y."/>
            <person name="Sakai Y."/>
            <person name="Toyoda A."/>
            <person name="Minakuchi Y."/>
            <person name="Abe K."/>
            <person name="Yokota A."/>
            <person name="Yabe S."/>
        </authorList>
    </citation>
    <scope>NUCLEOTIDE SEQUENCE [LARGE SCALE GENOMIC DNA]</scope>
    <source>
        <strain evidence="13">S-27</strain>
    </source>
</reference>
<dbReference type="GO" id="GO:0006302">
    <property type="term" value="P:double-strand break repair"/>
    <property type="evidence" value="ECO:0007669"/>
    <property type="project" value="TreeGrafter"/>
</dbReference>
<keyword evidence="5" id="KW-0548">Nucleotidyltransferase</keyword>
<evidence type="ECO:0000256" key="10">
    <source>
        <dbReference type="SAM" id="Coils"/>
    </source>
</evidence>
<dbReference type="Pfam" id="PF18563">
    <property type="entry name" value="TubC_N"/>
    <property type="match status" value="1"/>
</dbReference>
<dbReference type="AlphaFoldDB" id="A0A401ZHF8"/>
<dbReference type="EMBL" id="BIFQ01000001">
    <property type="protein sequence ID" value="GCE06128.1"/>
    <property type="molecule type" value="Genomic_DNA"/>
</dbReference>
<dbReference type="InterPro" id="IPR036397">
    <property type="entry name" value="RNaseH_sf"/>
</dbReference>
<dbReference type="GO" id="GO:0003677">
    <property type="term" value="F:DNA binding"/>
    <property type="evidence" value="ECO:0007669"/>
    <property type="project" value="UniProtKB-KW"/>
</dbReference>
<dbReference type="Gene3D" id="3.30.420.10">
    <property type="entry name" value="Ribonuclease H-like superfamily/Ribonuclease H"/>
    <property type="match status" value="1"/>
</dbReference>
<dbReference type="EC" id="2.7.7.7" evidence="2"/>
<evidence type="ECO:0000259" key="11">
    <source>
        <dbReference type="SMART" id="SM00482"/>
    </source>
</evidence>
<evidence type="ECO:0000256" key="8">
    <source>
        <dbReference type="ARBA" id="ARBA00023125"/>
    </source>
</evidence>
<comment type="similarity">
    <text evidence="1">Belongs to the DNA polymerase type-A family.</text>
</comment>
<dbReference type="InterPro" id="IPR002562">
    <property type="entry name" value="3'-5'_exonuclease_dom"/>
</dbReference>
<evidence type="ECO:0000256" key="6">
    <source>
        <dbReference type="ARBA" id="ARBA00022705"/>
    </source>
</evidence>